<dbReference type="SUPFAM" id="SSF48264">
    <property type="entry name" value="Cytochrome P450"/>
    <property type="match status" value="1"/>
</dbReference>
<reference evidence="1" key="1">
    <citation type="submission" date="2024-01" db="EMBL/GenBank/DDBJ databases">
        <authorList>
            <person name="Webb A."/>
        </authorList>
    </citation>
    <scope>NUCLEOTIDE SEQUENCE</scope>
    <source>
        <strain evidence="1">Pm1</strain>
    </source>
</reference>
<protein>
    <recommendedName>
        <fullName evidence="4">Cytochrome P450</fullName>
    </recommendedName>
</protein>
<dbReference type="GO" id="GO:0020037">
    <property type="term" value="F:heme binding"/>
    <property type="evidence" value="ECO:0007669"/>
    <property type="project" value="InterPro"/>
</dbReference>
<evidence type="ECO:0000313" key="2">
    <source>
        <dbReference type="EMBL" id="CAK7941234.1"/>
    </source>
</evidence>
<dbReference type="GO" id="GO:0016705">
    <property type="term" value="F:oxidoreductase activity, acting on paired donors, with incorporation or reduction of molecular oxygen"/>
    <property type="evidence" value="ECO:0007669"/>
    <property type="project" value="InterPro"/>
</dbReference>
<dbReference type="AlphaFoldDB" id="A0AAV1SYP0"/>
<dbReference type="EMBL" id="CAKLBY020000003">
    <property type="protein sequence ID" value="CAK7893248.1"/>
    <property type="molecule type" value="Genomic_DNA"/>
</dbReference>
<dbReference type="InterPro" id="IPR036396">
    <property type="entry name" value="Cyt_P450_sf"/>
</dbReference>
<dbReference type="GO" id="GO:0005506">
    <property type="term" value="F:iron ion binding"/>
    <property type="evidence" value="ECO:0007669"/>
    <property type="project" value="InterPro"/>
</dbReference>
<gene>
    <name evidence="2" type="ORF">PM001_LOCUS26384</name>
    <name evidence="1" type="ORF">PM001_LOCUS564</name>
</gene>
<evidence type="ECO:0008006" key="4">
    <source>
        <dbReference type="Google" id="ProtNLM"/>
    </source>
</evidence>
<dbReference type="GO" id="GO:0004497">
    <property type="term" value="F:monooxygenase activity"/>
    <property type="evidence" value="ECO:0007669"/>
    <property type="project" value="InterPro"/>
</dbReference>
<evidence type="ECO:0000313" key="3">
    <source>
        <dbReference type="Proteomes" id="UP001162060"/>
    </source>
</evidence>
<dbReference type="Proteomes" id="UP001162060">
    <property type="component" value="Unassembled WGS sequence"/>
</dbReference>
<organism evidence="1 3">
    <name type="scientific">Peronospora matthiolae</name>
    <dbReference type="NCBI Taxonomy" id="2874970"/>
    <lineage>
        <taxon>Eukaryota</taxon>
        <taxon>Sar</taxon>
        <taxon>Stramenopiles</taxon>
        <taxon>Oomycota</taxon>
        <taxon>Peronosporomycetes</taxon>
        <taxon>Peronosporales</taxon>
        <taxon>Peronosporaceae</taxon>
        <taxon>Peronospora</taxon>
    </lineage>
</organism>
<proteinExistence type="predicted"/>
<comment type="caution">
    <text evidence="1">The sequence shown here is derived from an EMBL/GenBank/DDBJ whole genome shotgun (WGS) entry which is preliminary data.</text>
</comment>
<name>A0AAV1SYP0_9STRA</name>
<accession>A0AAV1SYP0</accession>
<sequence>MWSSARHDGTQQSVLLAVGALTAVYASWKLLSLPVPVPDPGMETLFRPSSTLPILGNTLDVLLFNRYRMSDWINDQTDASGGKPWLLQLLFQPPWVVLSLPNDLHDVFVDKFDVFEKGGALSKTFPSTSWAMDCSM</sequence>
<evidence type="ECO:0000313" key="1">
    <source>
        <dbReference type="EMBL" id="CAK7893248.1"/>
    </source>
</evidence>
<dbReference type="EMBL" id="CAKLBY020000264">
    <property type="protein sequence ID" value="CAK7941234.1"/>
    <property type="molecule type" value="Genomic_DNA"/>
</dbReference>